<dbReference type="GO" id="GO:0005525">
    <property type="term" value="F:GTP binding"/>
    <property type="evidence" value="ECO:0007669"/>
    <property type="project" value="UniProtKB-KW"/>
</dbReference>
<organism evidence="8 9">
    <name type="scientific">Devosia insulae DS-56</name>
    <dbReference type="NCBI Taxonomy" id="1116389"/>
    <lineage>
        <taxon>Bacteria</taxon>
        <taxon>Pseudomonadati</taxon>
        <taxon>Pseudomonadota</taxon>
        <taxon>Alphaproteobacteria</taxon>
        <taxon>Hyphomicrobiales</taxon>
        <taxon>Devosiaceae</taxon>
        <taxon>Devosia</taxon>
    </lineage>
</organism>
<evidence type="ECO:0000256" key="4">
    <source>
        <dbReference type="ARBA" id="ARBA00023134"/>
    </source>
</evidence>
<dbReference type="CDD" id="cd03713">
    <property type="entry name" value="EFG_mtEFG_C"/>
    <property type="match status" value="1"/>
</dbReference>
<dbReference type="Pfam" id="PF00679">
    <property type="entry name" value="EFG_C"/>
    <property type="match status" value="1"/>
</dbReference>
<comment type="caution">
    <text evidence="8">The sequence shown here is derived from an EMBL/GenBank/DDBJ whole genome shotgun (WGS) entry which is preliminary data.</text>
</comment>
<dbReference type="SMART" id="SM00838">
    <property type="entry name" value="EFG_C"/>
    <property type="match status" value="1"/>
</dbReference>
<feature type="domain" description="Translation elongation factor EFG/EF2" evidence="7">
    <location>
        <begin position="76"/>
        <end position="191"/>
    </location>
</feature>
<name>A0A1E5XNX8_9HYPH</name>
<comment type="function">
    <text evidence="5">Catalyzes the GTP-dependent ribosomal translocation step during translation elongation. During this step, the ribosome changes from the pre-translocational (PRE) to the post-translocational (POST) state as the newly formed A-site-bound peptidyl-tRNA and P-site-bound deacylated tRNA move to the P and E sites, respectively. Catalyzes the coordinated movement of the two tRNA molecules, the mRNA and conformational changes in the ribosome.</text>
</comment>
<keyword evidence="2" id="KW-0251">Elongation factor</keyword>
<dbReference type="GO" id="GO:0032790">
    <property type="term" value="P:ribosome disassembly"/>
    <property type="evidence" value="ECO:0007669"/>
    <property type="project" value="TreeGrafter"/>
</dbReference>
<dbReference type="InterPro" id="IPR000640">
    <property type="entry name" value="EFG_V-like"/>
</dbReference>
<dbReference type="PANTHER" id="PTHR43261:SF1">
    <property type="entry name" value="RIBOSOME-RELEASING FACTOR 2, MITOCHONDRIAL"/>
    <property type="match status" value="1"/>
</dbReference>
<sequence>MGEPVVDIAIEPRRSSDRDRLSQALARIADDDPDCRVRIDAESGQVIVSGQDEHHLVHLIERLKAAGVELNVGTPQVAYRETITRRVERDYVHRKQSQAGSQFARIKFRVEPADGPQFVAVVDEANLPAAYILAVQTGVASVMGSGPVIGFPIAGVRFTLMDGAYHDVDSSTLAFETAARAGYYQAIEQAGPKVLEPIMWLEALAPQTVIGEVIGDLNSRRGRIERTEARGGDHLVVALVPLSTMFGYANSLRALSSGAGRYTIRFSHYAEVPGGVDPDDRFGPAMAMRA</sequence>
<dbReference type="GO" id="GO:0017111">
    <property type="term" value="F:ribonucleoside triphosphate phosphatase activity"/>
    <property type="evidence" value="ECO:0007669"/>
    <property type="project" value="UniProtKB-ARBA"/>
</dbReference>
<dbReference type="SUPFAM" id="SSF54980">
    <property type="entry name" value="EF-G C-terminal domain-like"/>
    <property type="match status" value="2"/>
</dbReference>
<gene>
    <name evidence="8" type="ORF">VW23_022460</name>
</gene>
<dbReference type="RefSeq" id="WP_069910559.1">
    <property type="nucleotide sequence ID" value="NZ_LAJE02000222.1"/>
</dbReference>
<dbReference type="InterPro" id="IPR014721">
    <property type="entry name" value="Ribsml_uS5_D2-typ_fold_subgr"/>
</dbReference>
<evidence type="ECO:0000313" key="9">
    <source>
        <dbReference type="Proteomes" id="UP000095463"/>
    </source>
</evidence>
<dbReference type="Gene3D" id="3.30.70.240">
    <property type="match status" value="1"/>
</dbReference>
<evidence type="ECO:0000256" key="1">
    <source>
        <dbReference type="ARBA" id="ARBA00022741"/>
    </source>
</evidence>
<dbReference type="InterPro" id="IPR035649">
    <property type="entry name" value="EFG_V"/>
</dbReference>
<dbReference type="Proteomes" id="UP000095463">
    <property type="component" value="Unassembled WGS sequence"/>
</dbReference>
<proteinExistence type="predicted"/>
<dbReference type="PANTHER" id="PTHR43261">
    <property type="entry name" value="TRANSLATION ELONGATION FACTOR G-RELATED"/>
    <property type="match status" value="1"/>
</dbReference>
<dbReference type="GO" id="GO:0003746">
    <property type="term" value="F:translation elongation factor activity"/>
    <property type="evidence" value="ECO:0007669"/>
    <property type="project" value="UniProtKB-KW"/>
</dbReference>
<evidence type="ECO:0000259" key="6">
    <source>
        <dbReference type="SMART" id="SM00838"/>
    </source>
</evidence>
<dbReference type="InterPro" id="IPR041095">
    <property type="entry name" value="EFG_II"/>
</dbReference>
<protein>
    <submittedName>
        <fullName evidence="8">Uncharacterized protein</fullName>
    </submittedName>
</protein>
<dbReference type="InterPro" id="IPR035647">
    <property type="entry name" value="EFG_III/V"/>
</dbReference>
<dbReference type="InterPro" id="IPR020568">
    <property type="entry name" value="Ribosomal_Su5_D2-typ_SF"/>
</dbReference>
<dbReference type="AlphaFoldDB" id="A0A1E5XNX8"/>
<reference evidence="8 9" key="1">
    <citation type="journal article" date="2015" name="Genome Announc.">
        <title>Genome Assemblies of Three Soil-Associated Devosia species: D. insulae, D. limi, and D. soli.</title>
        <authorList>
            <person name="Hassan Y.I."/>
            <person name="Lepp D."/>
            <person name="Zhou T."/>
        </authorList>
    </citation>
    <scope>NUCLEOTIDE SEQUENCE [LARGE SCALE GENOMIC DNA]</scope>
    <source>
        <strain evidence="8 9">DS-56</strain>
    </source>
</reference>
<evidence type="ECO:0000256" key="5">
    <source>
        <dbReference type="ARBA" id="ARBA00024731"/>
    </source>
</evidence>
<dbReference type="OrthoDB" id="2605300at2"/>
<evidence type="ECO:0000256" key="2">
    <source>
        <dbReference type="ARBA" id="ARBA00022768"/>
    </source>
</evidence>
<dbReference type="Pfam" id="PF03764">
    <property type="entry name" value="EFG_IV"/>
    <property type="match status" value="1"/>
</dbReference>
<keyword evidence="1" id="KW-0547">Nucleotide-binding</keyword>
<dbReference type="Gene3D" id="3.30.70.870">
    <property type="entry name" value="Elongation Factor G (Translational Gtpase), domain 3"/>
    <property type="match status" value="1"/>
</dbReference>
<dbReference type="EMBL" id="LAJE02000222">
    <property type="protein sequence ID" value="OEO30214.1"/>
    <property type="molecule type" value="Genomic_DNA"/>
</dbReference>
<dbReference type="SMART" id="SM00889">
    <property type="entry name" value="EFG_IV"/>
    <property type="match status" value="1"/>
</dbReference>
<accession>A0A1E5XNX8</accession>
<dbReference type="Gene3D" id="3.30.230.10">
    <property type="match status" value="1"/>
</dbReference>
<keyword evidence="4" id="KW-0342">GTP-binding</keyword>
<evidence type="ECO:0000259" key="7">
    <source>
        <dbReference type="SMART" id="SM00889"/>
    </source>
</evidence>
<evidence type="ECO:0000313" key="8">
    <source>
        <dbReference type="EMBL" id="OEO30214.1"/>
    </source>
</evidence>
<dbReference type="SUPFAM" id="SSF54211">
    <property type="entry name" value="Ribosomal protein S5 domain 2-like"/>
    <property type="match status" value="1"/>
</dbReference>
<keyword evidence="3" id="KW-0648">Protein biosynthesis</keyword>
<dbReference type="Pfam" id="PF14492">
    <property type="entry name" value="EFG_III"/>
    <property type="match status" value="1"/>
</dbReference>
<dbReference type="InterPro" id="IPR005517">
    <property type="entry name" value="Transl_elong_EFG/EF2_IV"/>
</dbReference>
<dbReference type="FunFam" id="3.30.70.240:FF:000001">
    <property type="entry name" value="Elongation factor G"/>
    <property type="match status" value="1"/>
</dbReference>
<keyword evidence="9" id="KW-1185">Reference proteome</keyword>
<evidence type="ECO:0000256" key="3">
    <source>
        <dbReference type="ARBA" id="ARBA00022917"/>
    </source>
</evidence>
<feature type="domain" description="Elongation factor EFG" evidence="6">
    <location>
        <begin position="193"/>
        <end position="280"/>
    </location>
</feature>